<sequence>MPVAEAGDLTINKYVALADSKMEKASLQDPSLPSSFPYMSARVFTSEASYKHPLMLVRQKHLPLRTPTSR</sequence>
<protein>
    <submittedName>
        <fullName evidence="1">Uncharacterized protein</fullName>
    </submittedName>
</protein>
<organism evidence="1 2">
    <name type="scientific">Melastoma candidum</name>
    <dbReference type="NCBI Taxonomy" id="119954"/>
    <lineage>
        <taxon>Eukaryota</taxon>
        <taxon>Viridiplantae</taxon>
        <taxon>Streptophyta</taxon>
        <taxon>Embryophyta</taxon>
        <taxon>Tracheophyta</taxon>
        <taxon>Spermatophyta</taxon>
        <taxon>Magnoliopsida</taxon>
        <taxon>eudicotyledons</taxon>
        <taxon>Gunneridae</taxon>
        <taxon>Pentapetalae</taxon>
        <taxon>rosids</taxon>
        <taxon>malvids</taxon>
        <taxon>Myrtales</taxon>
        <taxon>Melastomataceae</taxon>
        <taxon>Melastomatoideae</taxon>
        <taxon>Melastomateae</taxon>
        <taxon>Melastoma</taxon>
    </lineage>
</organism>
<accession>A0ACB9R4G8</accession>
<comment type="caution">
    <text evidence="1">The sequence shown here is derived from an EMBL/GenBank/DDBJ whole genome shotgun (WGS) entry which is preliminary data.</text>
</comment>
<name>A0ACB9R4G8_9MYRT</name>
<reference evidence="2" key="1">
    <citation type="journal article" date="2023" name="Front. Plant Sci.">
        <title>Chromosomal-level genome assembly of Melastoma candidum provides insights into trichome evolution.</title>
        <authorList>
            <person name="Zhong Y."/>
            <person name="Wu W."/>
            <person name="Sun C."/>
            <person name="Zou P."/>
            <person name="Liu Y."/>
            <person name="Dai S."/>
            <person name="Zhou R."/>
        </authorList>
    </citation>
    <scope>NUCLEOTIDE SEQUENCE [LARGE SCALE GENOMIC DNA]</scope>
</reference>
<dbReference type="EMBL" id="CM042883">
    <property type="protein sequence ID" value="KAI4372574.1"/>
    <property type="molecule type" value="Genomic_DNA"/>
</dbReference>
<proteinExistence type="predicted"/>
<dbReference type="Proteomes" id="UP001057402">
    <property type="component" value="Chromosome 4"/>
</dbReference>
<evidence type="ECO:0000313" key="2">
    <source>
        <dbReference type="Proteomes" id="UP001057402"/>
    </source>
</evidence>
<evidence type="ECO:0000313" key="1">
    <source>
        <dbReference type="EMBL" id="KAI4372574.1"/>
    </source>
</evidence>
<keyword evidence="2" id="KW-1185">Reference proteome</keyword>
<gene>
    <name evidence="1" type="ORF">MLD38_010787</name>
</gene>